<sequence length="154" mass="17280">MHGPVGRRRTPRGLVGSPVLFPGRESHTKPSLLHIEILCYGPVGRRRTPRGLVGSPVLFPGRESHTKPSLLPPAARKAKCINAFPALTKKNDRYYSSLASEAGTKNLPAVVTKIREESSVRFLHNLQHYRRDIYRIIDDNSYELISDGKRQVLC</sequence>
<reference evidence="1 2" key="1">
    <citation type="journal article" date="2015" name="Nat. Commun.">
        <title>Outbred genome sequencing and CRISPR/Cas9 gene editing in butterflies.</title>
        <authorList>
            <person name="Li X."/>
            <person name="Fan D."/>
            <person name="Zhang W."/>
            <person name="Liu G."/>
            <person name="Zhang L."/>
            <person name="Zhao L."/>
            <person name="Fang X."/>
            <person name="Chen L."/>
            <person name="Dong Y."/>
            <person name="Chen Y."/>
            <person name="Ding Y."/>
            <person name="Zhao R."/>
            <person name="Feng M."/>
            <person name="Zhu Y."/>
            <person name="Feng Y."/>
            <person name="Jiang X."/>
            <person name="Zhu D."/>
            <person name="Xiang H."/>
            <person name="Feng X."/>
            <person name="Li S."/>
            <person name="Wang J."/>
            <person name="Zhang G."/>
            <person name="Kronforst M.R."/>
            <person name="Wang W."/>
        </authorList>
    </citation>
    <scope>NUCLEOTIDE SEQUENCE [LARGE SCALE GENOMIC DNA]</scope>
    <source>
        <strain evidence="1">Ya'a_city_454_Px</strain>
        <tissue evidence="1">Whole body</tissue>
    </source>
</reference>
<evidence type="ECO:0000313" key="2">
    <source>
        <dbReference type="Proteomes" id="UP000053268"/>
    </source>
</evidence>
<dbReference type="EMBL" id="KQ459169">
    <property type="protein sequence ID" value="KPJ03411.1"/>
    <property type="molecule type" value="Genomic_DNA"/>
</dbReference>
<dbReference type="Proteomes" id="UP000053268">
    <property type="component" value="Unassembled WGS sequence"/>
</dbReference>
<organism evidence="1 2">
    <name type="scientific">Papilio xuthus</name>
    <name type="common">Asian swallowtail butterfly</name>
    <dbReference type="NCBI Taxonomy" id="66420"/>
    <lineage>
        <taxon>Eukaryota</taxon>
        <taxon>Metazoa</taxon>
        <taxon>Ecdysozoa</taxon>
        <taxon>Arthropoda</taxon>
        <taxon>Hexapoda</taxon>
        <taxon>Insecta</taxon>
        <taxon>Pterygota</taxon>
        <taxon>Neoptera</taxon>
        <taxon>Endopterygota</taxon>
        <taxon>Lepidoptera</taxon>
        <taxon>Glossata</taxon>
        <taxon>Ditrysia</taxon>
        <taxon>Papilionoidea</taxon>
        <taxon>Papilionidae</taxon>
        <taxon>Papilioninae</taxon>
        <taxon>Papilio</taxon>
    </lineage>
</organism>
<keyword evidence="2" id="KW-1185">Reference proteome</keyword>
<protein>
    <submittedName>
        <fullName evidence="1">Uncharacterized protein</fullName>
    </submittedName>
</protein>
<name>A0A0N0P9S0_PAPXU</name>
<accession>A0A0N0P9S0</accession>
<evidence type="ECO:0000313" key="1">
    <source>
        <dbReference type="EMBL" id="KPJ03411.1"/>
    </source>
</evidence>
<dbReference type="AlphaFoldDB" id="A0A0N0P9S0"/>
<gene>
    <name evidence="1" type="ORF">RR46_00969</name>
</gene>
<proteinExistence type="predicted"/>